<gene>
    <name evidence="2" type="ORF">DAPPUDRAFT_115410</name>
</gene>
<evidence type="ECO:0000313" key="3">
    <source>
        <dbReference type="Proteomes" id="UP000000305"/>
    </source>
</evidence>
<sequence length="199" mass="22256">MVISRKTANANCGKGSVQTTPAKRSTGNGQQLPGPEAAELLRTRLMKTNRTELPPSSSSGSRSGENVSPKSILVSHLSTPEVIEEIPNLQPYKNGQDIALPILPIPNIVGSKETTKQRVRQLNQRITRCHERYRRPVSINSQVDTWETGSVLYQLSKWKKRRSGVGRITYSKQQLQLTYSKRTKEKATEYRLCIKGNVA</sequence>
<feature type="region of interest" description="Disordered" evidence="1">
    <location>
        <begin position="1"/>
        <end position="69"/>
    </location>
</feature>
<dbReference type="KEGG" id="dpx:DAPPUDRAFT_115410"/>
<dbReference type="HOGENOM" id="CLU_1373466_0_0_1"/>
<protein>
    <submittedName>
        <fullName evidence="2">Uncharacterized protein</fullName>
    </submittedName>
</protein>
<name>E9HL90_DAPPU</name>
<proteinExistence type="predicted"/>
<feature type="compositionally biased region" description="Polar residues" evidence="1">
    <location>
        <begin position="1"/>
        <end position="31"/>
    </location>
</feature>
<keyword evidence="3" id="KW-1185">Reference proteome</keyword>
<evidence type="ECO:0000313" key="2">
    <source>
        <dbReference type="EMBL" id="EFX67492.1"/>
    </source>
</evidence>
<evidence type="ECO:0000256" key="1">
    <source>
        <dbReference type="SAM" id="MobiDB-lite"/>
    </source>
</evidence>
<accession>E9HL90</accession>
<dbReference type="EMBL" id="GL732677">
    <property type="protein sequence ID" value="EFX67492.1"/>
    <property type="molecule type" value="Genomic_DNA"/>
</dbReference>
<dbReference type="AlphaFoldDB" id="E9HL90"/>
<reference evidence="2 3" key="1">
    <citation type="journal article" date="2011" name="Science">
        <title>The ecoresponsive genome of Daphnia pulex.</title>
        <authorList>
            <person name="Colbourne J.K."/>
            <person name="Pfrender M.E."/>
            <person name="Gilbert D."/>
            <person name="Thomas W.K."/>
            <person name="Tucker A."/>
            <person name="Oakley T.H."/>
            <person name="Tokishita S."/>
            <person name="Aerts A."/>
            <person name="Arnold G.J."/>
            <person name="Basu M.K."/>
            <person name="Bauer D.J."/>
            <person name="Caceres C.E."/>
            <person name="Carmel L."/>
            <person name="Casola C."/>
            <person name="Choi J.H."/>
            <person name="Detter J.C."/>
            <person name="Dong Q."/>
            <person name="Dusheyko S."/>
            <person name="Eads B.D."/>
            <person name="Frohlich T."/>
            <person name="Geiler-Samerotte K.A."/>
            <person name="Gerlach D."/>
            <person name="Hatcher P."/>
            <person name="Jogdeo S."/>
            <person name="Krijgsveld J."/>
            <person name="Kriventseva E.V."/>
            <person name="Kultz D."/>
            <person name="Laforsch C."/>
            <person name="Lindquist E."/>
            <person name="Lopez J."/>
            <person name="Manak J.R."/>
            <person name="Muller J."/>
            <person name="Pangilinan J."/>
            <person name="Patwardhan R.P."/>
            <person name="Pitluck S."/>
            <person name="Pritham E.J."/>
            <person name="Rechtsteiner A."/>
            <person name="Rho M."/>
            <person name="Rogozin I.B."/>
            <person name="Sakarya O."/>
            <person name="Salamov A."/>
            <person name="Schaack S."/>
            <person name="Shapiro H."/>
            <person name="Shiga Y."/>
            <person name="Skalitzky C."/>
            <person name="Smith Z."/>
            <person name="Souvorov A."/>
            <person name="Sung W."/>
            <person name="Tang Z."/>
            <person name="Tsuchiya D."/>
            <person name="Tu H."/>
            <person name="Vos H."/>
            <person name="Wang M."/>
            <person name="Wolf Y.I."/>
            <person name="Yamagata H."/>
            <person name="Yamada T."/>
            <person name="Ye Y."/>
            <person name="Shaw J.R."/>
            <person name="Andrews J."/>
            <person name="Crease T.J."/>
            <person name="Tang H."/>
            <person name="Lucas S.M."/>
            <person name="Robertson H.M."/>
            <person name="Bork P."/>
            <person name="Koonin E.V."/>
            <person name="Zdobnov E.M."/>
            <person name="Grigoriev I.V."/>
            <person name="Lynch M."/>
            <person name="Boore J.L."/>
        </authorList>
    </citation>
    <scope>NUCLEOTIDE SEQUENCE [LARGE SCALE GENOMIC DNA]</scope>
</reference>
<dbReference type="Proteomes" id="UP000000305">
    <property type="component" value="Unassembled WGS sequence"/>
</dbReference>
<dbReference type="InParanoid" id="E9HL90"/>
<organism evidence="2 3">
    <name type="scientific">Daphnia pulex</name>
    <name type="common">Water flea</name>
    <dbReference type="NCBI Taxonomy" id="6669"/>
    <lineage>
        <taxon>Eukaryota</taxon>
        <taxon>Metazoa</taxon>
        <taxon>Ecdysozoa</taxon>
        <taxon>Arthropoda</taxon>
        <taxon>Crustacea</taxon>
        <taxon>Branchiopoda</taxon>
        <taxon>Diplostraca</taxon>
        <taxon>Cladocera</taxon>
        <taxon>Anomopoda</taxon>
        <taxon>Daphniidae</taxon>
        <taxon>Daphnia</taxon>
    </lineage>
</organism>